<dbReference type="Gene3D" id="2.70.160.11">
    <property type="entry name" value="Hnrnp arginine n-methyltransferase1"/>
    <property type="match status" value="1"/>
</dbReference>
<feature type="region of interest" description="Disordered" evidence="5">
    <location>
        <begin position="457"/>
        <end position="549"/>
    </location>
</feature>
<keyword evidence="2 4" id="KW-0808">Transferase</keyword>
<evidence type="ECO:0000256" key="3">
    <source>
        <dbReference type="ARBA" id="ARBA00022691"/>
    </source>
</evidence>
<dbReference type="PANTHER" id="PTHR11006">
    <property type="entry name" value="PROTEIN ARGININE N-METHYLTRANSFERASE"/>
    <property type="match status" value="1"/>
</dbReference>
<feature type="compositionally biased region" description="Low complexity" evidence="5">
    <location>
        <begin position="63"/>
        <end position="73"/>
    </location>
</feature>
<evidence type="ECO:0000259" key="6">
    <source>
        <dbReference type="Pfam" id="PF22528"/>
    </source>
</evidence>
<dbReference type="Pfam" id="PF22528">
    <property type="entry name" value="PRMT_C"/>
    <property type="match status" value="1"/>
</dbReference>
<dbReference type="Proteomes" id="UP001189429">
    <property type="component" value="Unassembled WGS sequence"/>
</dbReference>
<evidence type="ECO:0000256" key="5">
    <source>
        <dbReference type="SAM" id="MobiDB-lite"/>
    </source>
</evidence>
<dbReference type="SUPFAM" id="SSF53335">
    <property type="entry name" value="S-adenosyl-L-methionine-dependent methyltransferases"/>
    <property type="match status" value="1"/>
</dbReference>
<comment type="caution">
    <text evidence="7">The sequence shown here is derived from an EMBL/GenBank/DDBJ whole genome shotgun (WGS) entry which is preliminary data.</text>
</comment>
<evidence type="ECO:0000313" key="8">
    <source>
        <dbReference type="Proteomes" id="UP001189429"/>
    </source>
</evidence>
<evidence type="ECO:0000313" key="7">
    <source>
        <dbReference type="EMBL" id="CAK0869241.1"/>
    </source>
</evidence>
<keyword evidence="3 4" id="KW-0949">S-adenosyl-L-methionine</keyword>
<dbReference type="PANTHER" id="PTHR11006:SF4">
    <property type="entry name" value="PROTEIN ARGININE N-METHYLTRANSFERASE 7"/>
    <property type="match status" value="1"/>
</dbReference>
<feature type="compositionally biased region" description="Basic residues" evidence="5">
    <location>
        <begin position="41"/>
        <end position="50"/>
    </location>
</feature>
<feature type="compositionally biased region" description="Low complexity" evidence="5">
    <location>
        <begin position="24"/>
        <end position="40"/>
    </location>
</feature>
<organism evidence="7 8">
    <name type="scientific">Prorocentrum cordatum</name>
    <dbReference type="NCBI Taxonomy" id="2364126"/>
    <lineage>
        <taxon>Eukaryota</taxon>
        <taxon>Sar</taxon>
        <taxon>Alveolata</taxon>
        <taxon>Dinophyceae</taxon>
        <taxon>Prorocentrales</taxon>
        <taxon>Prorocentraceae</taxon>
        <taxon>Prorocentrum</taxon>
    </lineage>
</organism>
<name>A0ABN9V8L2_9DINO</name>
<feature type="region of interest" description="Disordered" evidence="5">
    <location>
        <begin position="15"/>
        <end position="73"/>
    </location>
</feature>
<dbReference type="InterPro" id="IPR029063">
    <property type="entry name" value="SAM-dependent_MTases_sf"/>
</dbReference>
<dbReference type="EMBL" id="CAUYUJ010016832">
    <property type="protein sequence ID" value="CAK0869241.1"/>
    <property type="molecule type" value="Genomic_DNA"/>
</dbReference>
<dbReference type="InterPro" id="IPR055135">
    <property type="entry name" value="PRMT_dom"/>
</dbReference>
<feature type="compositionally biased region" description="Acidic residues" evidence="5">
    <location>
        <begin position="457"/>
        <end position="482"/>
    </location>
</feature>
<reference evidence="7" key="1">
    <citation type="submission" date="2023-10" db="EMBL/GenBank/DDBJ databases">
        <authorList>
            <person name="Chen Y."/>
            <person name="Shah S."/>
            <person name="Dougan E. K."/>
            <person name="Thang M."/>
            <person name="Chan C."/>
        </authorList>
    </citation>
    <scope>NUCLEOTIDE SEQUENCE [LARGE SCALE GENOMIC DNA]</scope>
</reference>
<dbReference type="CDD" id="cd02440">
    <property type="entry name" value="AdoMet_MTases"/>
    <property type="match status" value="1"/>
</dbReference>
<dbReference type="PROSITE" id="PS51678">
    <property type="entry name" value="SAM_MT_PRMT"/>
    <property type="match status" value="1"/>
</dbReference>
<accession>A0ABN9V8L2</accession>
<gene>
    <name evidence="7" type="ORF">PCOR1329_LOCUS55661</name>
</gene>
<evidence type="ECO:0000256" key="4">
    <source>
        <dbReference type="PROSITE-ProRule" id="PRU01015"/>
    </source>
</evidence>
<keyword evidence="8" id="KW-1185">Reference proteome</keyword>
<evidence type="ECO:0000256" key="1">
    <source>
        <dbReference type="ARBA" id="ARBA00022603"/>
    </source>
</evidence>
<dbReference type="Pfam" id="PF06325">
    <property type="entry name" value="PrmA"/>
    <property type="match status" value="1"/>
</dbReference>
<keyword evidence="1 4" id="KW-0489">Methyltransferase</keyword>
<dbReference type="InterPro" id="IPR025799">
    <property type="entry name" value="Arg_MeTrfase"/>
</dbReference>
<dbReference type="Gene3D" id="3.40.50.150">
    <property type="entry name" value="Vaccinia Virus protein VP39"/>
    <property type="match status" value="1"/>
</dbReference>
<proteinExistence type="predicted"/>
<evidence type="ECO:0000256" key="2">
    <source>
        <dbReference type="ARBA" id="ARBA00022679"/>
    </source>
</evidence>
<sequence length="549" mass="58280">MAAASWSPCLRAAAAVPAPPPPQRSAAAAAGPAPHAAPRAAAHRGLRGAARRAQPPERRRPAGAHGWRPTAAAAAGPAAAAAAAWLAGPVARHRRAEGRAAAARAAGRGAAAAARALRPRRELLEDRVRMEAYRQALLETCNDKVVLDVGCGTGVLSLFAAHGGARAVVAVEGSEKAAGYARRVIAKNGFEERITVVSGRIEDVADEVDAALRAASGSDKAEADVVVSEWMGYMLVYENMFRSVAFARDRWLAEGGIMIPKSCSVWAAPFSGKEIVKELGGFWREHPYGIDLSPLTTPAILEIVGRPVVDTLEDDSCVLAQPVELWQLDCRTASDDELGGHRAPFRFRVLRRAPFHGLAVWFTCELSRDVVLSTAPADEQTHWSQTLLFAGGTGGAAARGPKSVGKGDRVDGELRWSEVGRGLQISLEGAVTAGFYDGDGDAAAAPVPFSAEFEWVPDSDPEAEEEGHEGSGSEEDDADEEVVPWGFDQEEPQGRHVEKRERRRLLQQLLSEETDTATPPRRRGPPRLVMGASSPAGRPGGARTARCAS</sequence>
<feature type="domain" description="Protein arginine N-methyltransferase" evidence="6">
    <location>
        <begin position="263"/>
        <end position="390"/>
    </location>
</feature>
<feature type="compositionally biased region" description="Low complexity" evidence="5">
    <location>
        <begin position="531"/>
        <end position="543"/>
    </location>
</feature>
<protein>
    <recommendedName>
        <fullName evidence="6">Protein arginine N-methyltransferase domain-containing protein</fullName>
    </recommendedName>
</protein>